<dbReference type="InterPro" id="IPR001917">
    <property type="entry name" value="Aminotrans_II_pyridoxalP_BS"/>
</dbReference>
<dbReference type="PANTHER" id="PTHR13693:SF3">
    <property type="entry name" value="LD36009P"/>
    <property type="match status" value="1"/>
</dbReference>
<dbReference type="Gene3D" id="3.40.640.10">
    <property type="entry name" value="Type I PLP-dependent aspartate aminotransferase-like (Major domain)"/>
    <property type="match status" value="1"/>
</dbReference>
<dbReference type="GO" id="GO:0030170">
    <property type="term" value="F:pyridoxal phosphate binding"/>
    <property type="evidence" value="ECO:0007669"/>
    <property type="project" value="InterPro"/>
</dbReference>
<dbReference type="InterPro" id="IPR015421">
    <property type="entry name" value="PyrdxlP-dep_Trfase_major"/>
</dbReference>
<evidence type="ECO:0000256" key="2">
    <source>
        <dbReference type="ARBA" id="ARBA00022679"/>
    </source>
</evidence>
<keyword evidence="2" id="KW-0808">Transferase</keyword>
<evidence type="ECO:0000256" key="4">
    <source>
        <dbReference type="RuleBase" id="RU003693"/>
    </source>
</evidence>
<dbReference type="InterPro" id="IPR015422">
    <property type="entry name" value="PyrdxlP-dep_Trfase_small"/>
</dbReference>
<protein>
    <submittedName>
        <fullName evidence="6">8-amino-7-oxononanoate synthase</fullName>
    </submittedName>
</protein>
<dbReference type="Pfam" id="PF00155">
    <property type="entry name" value="Aminotran_1_2"/>
    <property type="match status" value="1"/>
</dbReference>
<dbReference type="PATRIC" id="fig|1703780.3.peg.1779"/>
<evidence type="ECO:0000256" key="1">
    <source>
        <dbReference type="ARBA" id="ARBA00001933"/>
    </source>
</evidence>
<dbReference type="PROSITE" id="PS00599">
    <property type="entry name" value="AA_TRANSFER_CLASS_2"/>
    <property type="match status" value="1"/>
</dbReference>
<comment type="cofactor">
    <cofactor evidence="1 4">
        <name>pyridoxal 5'-phosphate</name>
        <dbReference type="ChEBI" id="CHEBI:597326"/>
    </cofactor>
</comment>
<dbReference type="PANTHER" id="PTHR13693">
    <property type="entry name" value="CLASS II AMINOTRANSFERASE/8-AMINO-7-OXONONANOATE SYNTHASE"/>
    <property type="match status" value="1"/>
</dbReference>
<proteinExistence type="inferred from homology"/>
<feature type="domain" description="Aminotransferase class I/classII large" evidence="5">
    <location>
        <begin position="44"/>
        <end position="382"/>
    </location>
</feature>
<organism evidence="6 7">
    <name type="scientific">candidate division WOR_3 bacterium SM23_60</name>
    <dbReference type="NCBI Taxonomy" id="1703780"/>
    <lineage>
        <taxon>Bacteria</taxon>
        <taxon>Bacteria division WOR-3</taxon>
    </lineage>
</organism>
<dbReference type="Proteomes" id="UP000051096">
    <property type="component" value="Unassembled WGS sequence"/>
</dbReference>
<dbReference type="InterPro" id="IPR004839">
    <property type="entry name" value="Aminotransferase_I/II_large"/>
</dbReference>
<name>A0A0S8G6V9_UNCW3</name>
<dbReference type="InterPro" id="IPR050087">
    <property type="entry name" value="AON_synthase_class-II"/>
</dbReference>
<comment type="caution">
    <text evidence="6">The sequence shown here is derived from an EMBL/GenBank/DDBJ whole genome shotgun (WGS) entry which is preliminary data.</text>
</comment>
<dbReference type="GO" id="GO:0016740">
    <property type="term" value="F:transferase activity"/>
    <property type="evidence" value="ECO:0007669"/>
    <property type="project" value="UniProtKB-KW"/>
</dbReference>
<comment type="similarity">
    <text evidence="4">Belongs to the class-II pyridoxal-phosphate-dependent aminotransferase family.</text>
</comment>
<dbReference type="InterPro" id="IPR015424">
    <property type="entry name" value="PyrdxlP-dep_Trfase"/>
</dbReference>
<accession>A0A0S8G6V9</accession>
<reference evidence="6 7" key="1">
    <citation type="journal article" date="2015" name="Microbiome">
        <title>Genomic resolution of linkages in carbon, nitrogen, and sulfur cycling among widespread estuary sediment bacteria.</title>
        <authorList>
            <person name="Baker B.J."/>
            <person name="Lazar C.S."/>
            <person name="Teske A.P."/>
            <person name="Dick G.J."/>
        </authorList>
    </citation>
    <scope>NUCLEOTIDE SEQUENCE [LARGE SCALE GENOMIC DNA]</scope>
    <source>
        <strain evidence="6">SM23_60</strain>
    </source>
</reference>
<evidence type="ECO:0000313" key="7">
    <source>
        <dbReference type="Proteomes" id="UP000051096"/>
    </source>
</evidence>
<dbReference type="AlphaFoldDB" id="A0A0S8G6V9"/>
<evidence type="ECO:0000259" key="5">
    <source>
        <dbReference type="Pfam" id="PF00155"/>
    </source>
</evidence>
<evidence type="ECO:0000256" key="3">
    <source>
        <dbReference type="ARBA" id="ARBA00022898"/>
    </source>
</evidence>
<dbReference type="SUPFAM" id="SSF53383">
    <property type="entry name" value="PLP-dependent transferases"/>
    <property type="match status" value="1"/>
</dbReference>
<dbReference type="CDD" id="cd06454">
    <property type="entry name" value="KBL_like"/>
    <property type="match status" value="1"/>
</dbReference>
<dbReference type="EMBL" id="LJUO01000152">
    <property type="protein sequence ID" value="KPK68791.1"/>
    <property type="molecule type" value="Genomic_DNA"/>
</dbReference>
<dbReference type="Gene3D" id="3.90.1150.10">
    <property type="entry name" value="Aspartate Aminotransferase, domain 1"/>
    <property type="match status" value="1"/>
</dbReference>
<evidence type="ECO:0000313" key="6">
    <source>
        <dbReference type="EMBL" id="KPK68791.1"/>
    </source>
</evidence>
<sequence>MDVFDKCGATVREVERAIELGIYPYFTPIESVQDHVVTIGGKQYIMIGSNGYLGLAADPRMKQAAIDAVKKYGSTCSGSRFLNGTLDIHVQLERDLAEFFEKDGAIIFSTGFQTNLGIISALGGKDDILIIDRQDHASIIDGCRLSFADIKKYRHNDMEDLERILKSLPENRGRLIIVDGVFSMEGDLANLPEIVRLKEKYHSRLLVDDAHGIGVHGDRGRGTCEHFGLLDDVDVIMGTFSKAFASLGGFVVADKDVIMHIKHRARALIFSASMVPSSVASAQQALEIIKSEPERRTRLWSITEKMLKGFKEIGFDIGASESPVIPVIIGKDEDCFAFWKMLMANGVFANPVISPATPPGRALIRTSYMATHTDEDIDTVLTVFQECAEASGFTKK</sequence>
<gene>
    <name evidence="6" type="ORF">AMJ87_11425</name>
</gene>
<keyword evidence="3 4" id="KW-0663">Pyridoxal phosphate</keyword>